<dbReference type="PANTHER" id="PTHR23506:SF26">
    <property type="entry name" value="MFS-TYPE TRANSPORTER SLC18B1"/>
    <property type="match status" value="1"/>
</dbReference>
<comment type="caution">
    <text evidence="8">The sequence shown here is derived from an EMBL/GenBank/DDBJ whole genome shotgun (WGS) entry which is preliminary data.</text>
</comment>
<feature type="compositionally biased region" description="Polar residues" evidence="6">
    <location>
        <begin position="8"/>
        <end position="18"/>
    </location>
</feature>
<keyword evidence="3 7" id="KW-0812">Transmembrane</keyword>
<dbReference type="GO" id="GO:0022857">
    <property type="term" value="F:transmembrane transporter activity"/>
    <property type="evidence" value="ECO:0007669"/>
    <property type="project" value="InterPro"/>
</dbReference>
<feature type="transmembrane region" description="Helical" evidence="7">
    <location>
        <begin position="38"/>
        <end position="61"/>
    </location>
</feature>
<dbReference type="STRING" id="299467.A0A443S4K9"/>
<sequence>MDFKASMEWTSISTQSNGHSRHSKSENFVQNRSSFWKYFMFFSLCYGNFWASACVSLQAPFFPEKAEQKGVSSTIYGLIFGIYEFAILITAPIFGKLVNKPLRYIGKVSPKYLINSGLFLVGSSNMLFGLLDLVNGRIDFIILAFAIRIVEGIGAAAFLTASYTLMASEFPDKVAVYFIHSLNRNLVNGDAFYVTMDF</sequence>
<dbReference type="VEuPathDB" id="VectorBase:LDEU009626"/>
<dbReference type="EMBL" id="NCKV01008878">
    <property type="protein sequence ID" value="RWS22414.1"/>
    <property type="molecule type" value="Genomic_DNA"/>
</dbReference>
<dbReference type="GO" id="GO:0016020">
    <property type="term" value="C:membrane"/>
    <property type="evidence" value="ECO:0007669"/>
    <property type="project" value="UniProtKB-SubCell"/>
</dbReference>
<evidence type="ECO:0000256" key="1">
    <source>
        <dbReference type="ARBA" id="ARBA00004141"/>
    </source>
</evidence>
<keyword evidence="2" id="KW-0813">Transport</keyword>
<evidence type="ECO:0000256" key="7">
    <source>
        <dbReference type="SAM" id="Phobius"/>
    </source>
</evidence>
<gene>
    <name evidence="8" type="ORF">B4U80_00567</name>
</gene>
<feature type="region of interest" description="Disordered" evidence="6">
    <location>
        <begin position="1"/>
        <end position="24"/>
    </location>
</feature>
<dbReference type="Pfam" id="PF07690">
    <property type="entry name" value="MFS_1"/>
    <property type="match status" value="1"/>
</dbReference>
<name>A0A443S4K9_9ACAR</name>
<dbReference type="InterPro" id="IPR036259">
    <property type="entry name" value="MFS_trans_sf"/>
</dbReference>
<evidence type="ECO:0000256" key="2">
    <source>
        <dbReference type="ARBA" id="ARBA00022448"/>
    </source>
</evidence>
<evidence type="ECO:0000313" key="9">
    <source>
        <dbReference type="Proteomes" id="UP000288716"/>
    </source>
</evidence>
<evidence type="ECO:0000256" key="5">
    <source>
        <dbReference type="ARBA" id="ARBA00023136"/>
    </source>
</evidence>
<dbReference type="InterPro" id="IPR011701">
    <property type="entry name" value="MFS"/>
</dbReference>
<feature type="transmembrane region" description="Helical" evidence="7">
    <location>
        <begin position="140"/>
        <end position="163"/>
    </location>
</feature>
<dbReference type="PANTHER" id="PTHR23506">
    <property type="entry name" value="GH10249P"/>
    <property type="match status" value="1"/>
</dbReference>
<dbReference type="InterPro" id="IPR050930">
    <property type="entry name" value="MFS_Vesicular_Transporter"/>
</dbReference>
<dbReference type="AlphaFoldDB" id="A0A443S4K9"/>
<feature type="transmembrane region" description="Helical" evidence="7">
    <location>
        <begin position="73"/>
        <end position="91"/>
    </location>
</feature>
<keyword evidence="4 7" id="KW-1133">Transmembrane helix</keyword>
<evidence type="ECO:0000256" key="3">
    <source>
        <dbReference type="ARBA" id="ARBA00022692"/>
    </source>
</evidence>
<dbReference type="Gene3D" id="1.20.1250.20">
    <property type="entry name" value="MFS general substrate transporter like domains"/>
    <property type="match status" value="1"/>
</dbReference>
<comment type="subcellular location">
    <subcellularLocation>
        <location evidence="1">Membrane</location>
        <topology evidence="1">Multi-pass membrane protein</topology>
    </subcellularLocation>
</comment>
<dbReference type="OrthoDB" id="6430902at2759"/>
<keyword evidence="5 7" id="KW-0472">Membrane</keyword>
<reference evidence="8 9" key="1">
    <citation type="journal article" date="2018" name="Gigascience">
        <title>Genomes of trombidid mites reveal novel predicted allergens and laterally-transferred genes associated with secondary metabolism.</title>
        <authorList>
            <person name="Dong X."/>
            <person name="Chaisiri K."/>
            <person name="Xia D."/>
            <person name="Armstrong S.D."/>
            <person name="Fang Y."/>
            <person name="Donnelly M.J."/>
            <person name="Kadowaki T."/>
            <person name="McGarry J.W."/>
            <person name="Darby A.C."/>
            <person name="Makepeace B.L."/>
        </authorList>
    </citation>
    <scope>NUCLEOTIDE SEQUENCE [LARGE SCALE GENOMIC DNA]</scope>
    <source>
        <strain evidence="8">UoL-UT</strain>
    </source>
</reference>
<accession>A0A443S4K9</accession>
<evidence type="ECO:0000256" key="6">
    <source>
        <dbReference type="SAM" id="MobiDB-lite"/>
    </source>
</evidence>
<dbReference type="SUPFAM" id="SSF103473">
    <property type="entry name" value="MFS general substrate transporter"/>
    <property type="match status" value="1"/>
</dbReference>
<feature type="transmembrane region" description="Helical" evidence="7">
    <location>
        <begin position="112"/>
        <end position="134"/>
    </location>
</feature>
<evidence type="ECO:0000256" key="4">
    <source>
        <dbReference type="ARBA" id="ARBA00022989"/>
    </source>
</evidence>
<proteinExistence type="predicted"/>
<dbReference type="Proteomes" id="UP000288716">
    <property type="component" value="Unassembled WGS sequence"/>
</dbReference>
<evidence type="ECO:0000313" key="8">
    <source>
        <dbReference type="EMBL" id="RWS22414.1"/>
    </source>
</evidence>
<protein>
    <submittedName>
        <fullName evidence="8">MFS-type transporter SLC18B1-like protein</fullName>
    </submittedName>
</protein>
<organism evidence="8 9">
    <name type="scientific">Leptotrombidium deliense</name>
    <dbReference type="NCBI Taxonomy" id="299467"/>
    <lineage>
        <taxon>Eukaryota</taxon>
        <taxon>Metazoa</taxon>
        <taxon>Ecdysozoa</taxon>
        <taxon>Arthropoda</taxon>
        <taxon>Chelicerata</taxon>
        <taxon>Arachnida</taxon>
        <taxon>Acari</taxon>
        <taxon>Acariformes</taxon>
        <taxon>Trombidiformes</taxon>
        <taxon>Prostigmata</taxon>
        <taxon>Anystina</taxon>
        <taxon>Parasitengona</taxon>
        <taxon>Trombiculoidea</taxon>
        <taxon>Trombiculidae</taxon>
        <taxon>Leptotrombidium</taxon>
    </lineage>
</organism>
<keyword evidence="9" id="KW-1185">Reference proteome</keyword>